<keyword evidence="1" id="KW-1133">Transmembrane helix</keyword>
<organism evidence="2 3">
    <name type="scientific">Thraustotheca clavata</name>
    <dbReference type="NCBI Taxonomy" id="74557"/>
    <lineage>
        <taxon>Eukaryota</taxon>
        <taxon>Sar</taxon>
        <taxon>Stramenopiles</taxon>
        <taxon>Oomycota</taxon>
        <taxon>Saprolegniomycetes</taxon>
        <taxon>Saprolegniales</taxon>
        <taxon>Achlyaceae</taxon>
        <taxon>Thraustotheca</taxon>
    </lineage>
</organism>
<feature type="transmembrane region" description="Helical" evidence="1">
    <location>
        <begin position="84"/>
        <end position="102"/>
    </location>
</feature>
<feature type="transmembrane region" description="Helical" evidence="1">
    <location>
        <begin position="198"/>
        <end position="219"/>
    </location>
</feature>
<feature type="transmembrane region" description="Helical" evidence="1">
    <location>
        <begin position="334"/>
        <end position="353"/>
    </location>
</feature>
<feature type="transmembrane region" description="Helical" evidence="1">
    <location>
        <begin position="122"/>
        <end position="142"/>
    </location>
</feature>
<evidence type="ECO:0000313" key="3">
    <source>
        <dbReference type="Proteomes" id="UP000243217"/>
    </source>
</evidence>
<dbReference type="EMBL" id="JNBS01002755">
    <property type="protein sequence ID" value="OQR89403.1"/>
    <property type="molecule type" value="Genomic_DNA"/>
</dbReference>
<evidence type="ECO:0000256" key="1">
    <source>
        <dbReference type="SAM" id="Phobius"/>
    </source>
</evidence>
<reference evidence="2 3" key="1">
    <citation type="journal article" date="2014" name="Genome Biol. Evol.">
        <title>The secreted proteins of Achlya hypogyna and Thraustotheca clavata identify the ancestral oomycete secretome and reveal gene acquisitions by horizontal gene transfer.</title>
        <authorList>
            <person name="Misner I."/>
            <person name="Blouin N."/>
            <person name="Leonard G."/>
            <person name="Richards T.A."/>
            <person name="Lane C.E."/>
        </authorList>
    </citation>
    <scope>NUCLEOTIDE SEQUENCE [LARGE SCALE GENOMIC DNA]</scope>
    <source>
        <strain evidence="2 3">ATCC 34112</strain>
    </source>
</reference>
<gene>
    <name evidence="2" type="ORF">THRCLA_09758</name>
</gene>
<keyword evidence="1" id="KW-0812">Transmembrane</keyword>
<comment type="caution">
    <text evidence="2">The sequence shown here is derived from an EMBL/GenBank/DDBJ whole genome shotgun (WGS) entry which is preliminary data.</text>
</comment>
<feature type="transmembrane region" description="Helical" evidence="1">
    <location>
        <begin position="308"/>
        <end position="327"/>
    </location>
</feature>
<keyword evidence="1" id="KW-0472">Membrane</keyword>
<name>A0A1V9YV01_9STRA</name>
<sequence>MNNSCVRSAWDKDGLDYLIYTLPLIAWGAFFVLTSTFVVYTHMWKEFKHNVDDLHDIPAQALGIVVARQTHRVLGKEISDPRRLLMLLSMWTELPGFSYLPLQLIYFEFNDHFAFAMDATTQAYKLVGFTSVLMFIALTYVIPLESLVVVRIKVLLPCLCDVMYLFYIYAIQDVITCASPLDKFAFPDGTTCACENRIWMAALFGTLLFSIFYVGTLIYKLRASDDIFANRFRYQTSFSSLMTITRTACCLQYIEAKSILTQNVSLKIPIFLVCSIFNLCMMSMLLHYNYRFQPCLGSGMFPNNLRSLSFMTSIWVTFLLFLITLVDNSLARQIFIGIAIALYPVVAGCLWYLNSKRARHFNIPNLPLLASLAHENYRVRTVAVVSIVLEEHSKWQRAELMRITHLLEACIKLPADAENGLLAAYTYQALWNLYSTHCTIEQSLQDGINKNCIPRGFWISHLPELPTTGNFQQSSFTTFSHNRLNDLVQRKATRSSASSSQLRRASCFASASLKTTRIANSAMQPMLQNAIYKAITVFDSSLSKARNVVAKTMQEMYINNAIRLSLQTWFDVVCTLCTNYNQDISASAALSLCHSSQHFEHDEWIPLLCKRENLTNLTYLVLHPGNIPIPQIRDVIVGNLLKRAASFVLHQATHQSP</sequence>
<dbReference type="Proteomes" id="UP000243217">
    <property type="component" value="Unassembled WGS sequence"/>
</dbReference>
<feature type="transmembrane region" description="Helical" evidence="1">
    <location>
        <begin position="154"/>
        <end position="171"/>
    </location>
</feature>
<feature type="non-terminal residue" evidence="2">
    <location>
        <position position="657"/>
    </location>
</feature>
<protein>
    <submittedName>
        <fullName evidence="2">Uncharacterized protein</fullName>
    </submittedName>
</protein>
<feature type="transmembrane region" description="Helical" evidence="1">
    <location>
        <begin position="268"/>
        <end position="288"/>
    </location>
</feature>
<proteinExistence type="predicted"/>
<evidence type="ECO:0000313" key="2">
    <source>
        <dbReference type="EMBL" id="OQR89403.1"/>
    </source>
</evidence>
<feature type="transmembrane region" description="Helical" evidence="1">
    <location>
        <begin position="17"/>
        <end position="40"/>
    </location>
</feature>
<keyword evidence="3" id="KW-1185">Reference proteome</keyword>
<dbReference type="AlphaFoldDB" id="A0A1V9YV01"/>
<accession>A0A1V9YV01</accession>
<dbReference type="OrthoDB" id="77556at2759"/>